<dbReference type="NCBIfam" id="TIGR04183">
    <property type="entry name" value="Por_Secre_tail"/>
    <property type="match status" value="1"/>
</dbReference>
<feature type="signal peptide" evidence="1">
    <location>
        <begin position="1"/>
        <end position="19"/>
    </location>
</feature>
<keyword evidence="4" id="KW-1185">Reference proteome</keyword>
<dbReference type="Pfam" id="PF18962">
    <property type="entry name" value="Por_Secre_tail"/>
    <property type="match status" value="1"/>
</dbReference>
<dbReference type="Proteomes" id="UP000679725">
    <property type="component" value="Unassembled WGS sequence"/>
</dbReference>
<dbReference type="EMBL" id="CAJRAU010000004">
    <property type="protein sequence ID" value="CAG5071434.1"/>
    <property type="molecule type" value="Genomic_DNA"/>
</dbReference>
<organism evidence="3 4">
    <name type="scientific">Dyadobacter linearis</name>
    <dbReference type="NCBI Taxonomy" id="2823330"/>
    <lineage>
        <taxon>Bacteria</taxon>
        <taxon>Pseudomonadati</taxon>
        <taxon>Bacteroidota</taxon>
        <taxon>Cytophagia</taxon>
        <taxon>Cytophagales</taxon>
        <taxon>Spirosomataceae</taxon>
        <taxon>Dyadobacter</taxon>
    </lineage>
</organism>
<proteinExistence type="predicted"/>
<sequence>MNFLLKLVFAAGLVSPVVAASNDDSRVSPLGTENVIRNPYAAADEPFTIATDSTKRVAATNAVVLCGGVKWTHGEFLGRTNDGRPVNTHVVENRVYLNWDGTIANNVDIIYNLQGTKFPHNSTNEPIIKGCLNMPDPSTASVNLLGRSGDKITCNGHVMDNGDLLGVFVDNGASTYQYTKYVDGKLYVMIKQGINDERTTNYNYSLMPETIEKRHGSYMDSKWDGKFTLQMLNSCYWPGNSKTGTIISDNSCESGPTVSGITNITQTALRFTFTGTNIGRVKWRIESGDTELRSGTTGDLNGGKTVNINFNSLSPGNYSLEVEGESCSSSISRRDFTIGGTVTPDCDSGPALSDISDISQTGLRFAFTGNGISTVKWRIETGDTELRSGTTGDLGGSKAANINFNSLNPGNYSLEIEGNSCKSSISRRDFRINEPVVTDPNCDSGPALSGITNITQTALRFAFTGNGISTVKWRIETGDTELRSGTTGDLGGSKAATINFNSLSPGNYSLEVEGNNCKSSISRRDFTIQEPVVTDPNCDSGPALSGITNITQTALRFAFTGNGISTVKWRIETGDTELRSGTTGDLNGAKAANITFNSLNPGNYSLEIEGNSCKSSISRRDFTIAEPVVTIPDCQNGPSVSSLSSITPQSLTVNFGGDNLRTFSWRILQGSYAVASGETGKLGGNSAPVTFNYLKNGTYTFEMKALDCKAPAVATRSFSVSATDTRTACKKGPTIQSLISTSDSKVEFLFDGEDVFAIDWKIMNDQNRAVRQNRLAPQNNHPVVEYSKLPNGVYTMQIEGGLCKSTATAERFSIGVPLPIYVSNFKGDVVEKGVELSWEVVAEQDGKEFEVLRYDDKLKNEEVLGTVSLTDQRTGWYKFVDESPLLGINYYQLKQIDADGTFTKSKIISVNPGIILGTVVAPNPAQDYVDIQFSSRSAGNTEVLIYNAAGVAVGSSPIKISEGKNVHRVNVKRLVNGSYFMKIQHAGELSSLRFTKMD</sequence>
<reference evidence="3 4" key="1">
    <citation type="submission" date="2021-04" db="EMBL/GenBank/DDBJ databases">
        <authorList>
            <person name="Rodrigo-Torres L."/>
            <person name="Arahal R. D."/>
            <person name="Lucena T."/>
        </authorList>
    </citation>
    <scope>NUCLEOTIDE SEQUENCE [LARGE SCALE GENOMIC DNA]</scope>
    <source>
        <strain evidence="3 4">CECT 9623</strain>
    </source>
</reference>
<protein>
    <recommendedName>
        <fullName evidence="2">Secretion system C-terminal sorting domain-containing protein</fullName>
    </recommendedName>
</protein>
<gene>
    <name evidence="3" type="ORF">DYBT9623_03464</name>
</gene>
<dbReference type="InterPro" id="IPR026444">
    <property type="entry name" value="Secre_tail"/>
</dbReference>
<feature type="chain" id="PRO_5045310595" description="Secretion system C-terminal sorting domain-containing protein" evidence="1">
    <location>
        <begin position="20"/>
        <end position="998"/>
    </location>
</feature>
<comment type="caution">
    <text evidence="3">The sequence shown here is derived from an EMBL/GenBank/DDBJ whole genome shotgun (WGS) entry which is preliminary data.</text>
</comment>
<keyword evidence="1" id="KW-0732">Signal</keyword>
<accession>A0ABM8UT91</accession>
<evidence type="ECO:0000313" key="3">
    <source>
        <dbReference type="EMBL" id="CAG5071434.1"/>
    </source>
</evidence>
<evidence type="ECO:0000313" key="4">
    <source>
        <dbReference type="Proteomes" id="UP000679725"/>
    </source>
</evidence>
<feature type="domain" description="Secretion system C-terminal sorting" evidence="2">
    <location>
        <begin position="922"/>
        <end position="987"/>
    </location>
</feature>
<evidence type="ECO:0000259" key="2">
    <source>
        <dbReference type="Pfam" id="PF18962"/>
    </source>
</evidence>
<name>A0ABM8UT91_9BACT</name>
<dbReference type="RefSeq" id="WP_229254713.1">
    <property type="nucleotide sequence ID" value="NZ_CAJRAU010000004.1"/>
</dbReference>
<evidence type="ECO:0000256" key="1">
    <source>
        <dbReference type="SAM" id="SignalP"/>
    </source>
</evidence>